<sequence length="153" mass="17098">MFGSPSFYLNLSVNLNDRPSFSSSKYLFATSNIALIATSDTHIIILKGATANFTTSNVFDITEGKFDTQGGTFIHDSIELAMIKATNATVTFGENTTSKFVAVLGLSVIQGNLNIFKRTFTYKKNKTKNNNNYKCYDYDRKKLNSDNNKFQLI</sequence>
<evidence type="ECO:0000313" key="1">
    <source>
        <dbReference type="EMBL" id="KAA6398720.1"/>
    </source>
</evidence>
<dbReference type="AlphaFoldDB" id="A0A5J4WV04"/>
<accession>A0A5J4WV04</accession>
<dbReference type="Proteomes" id="UP000324800">
    <property type="component" value="Unassembled WGS sequence"/>
</dbReference>
<dbReference type="EMBL" id="SNRW01000897">
    <property type="protein sequence ID" value="KAA6398720.1"/>
    <property type="molecule type" value="Genomic_DNA"/>
</dbReference>
<reference evidence="1 2" key="1">
    <citation type="submission" date="2019-03" db="EMBL/GenBank/DDBJ databases">
        <title>Single cell metagenomics reveals metabolic interactions within the superorganism composed of flagellate Streblomastix strix and complex community of Bacteroidetes bacteria on its surface.</title>
        <authorList>
            <person name="Treitli S.C."/>
            <person name="Kolisko M."/>
            <person name="Husnik F."/>
            <person name="Keeling P."/>
            <person name="Hampl V."/>
        </authorList>
    </citation>
    <scope>NUCLEOTIDE SEQUENCE [LARGE SCALE GENOMIC DNA]</scope>
    <source>
        <strain evidence="1">ST1C</strain>
    </source>
</reference>
<gene>
    <name evidence="1" type="ORF">EZS28_005752</name>
</gene>
<evidence type="ECO:0000313" key="2">
    <source>
        <dbReference type="Proteomes" id="UP000324800"/>
    </source>
</evidence>
<name>A0A5J4WV04_9EUKA</name>
<proteinExistence type="predicted"/>
<organism evidence="1 2">
    <name type="scientific">Streblomastix strix</name>
    <dbReference type="NCBI Taxonomy" id="222440"/>
    <lineage>
        <taxon>Eukaryota</taxon>
        <taxon>Metamonada</taxon>
        <taxon>Preaxostyla</taxon>
        <taxon>Oxymonadida</taxon>
        <taxon>Streblomastigidae</taxon>
        <taxon>Streblomastix</taxon>
    </lineage>
</organism>
<comment type="caution">
    <text evidence="1">The sequence shown here is derived from an EMBL/GenBank/DDBJ whole genome shotgun (WGS) entry which is preliminary data.</text>
</comment>
<protein>
    <submittedName>
        <fullName evidence="1">Uncharacterized protein</fullName>
    </submittedName>
</protein>